<keyword evidence="3" id="KW-0812">Transmembrane</keyword>
<feature type="region of interest" description="Disordered" evidence="2">
    <location>
        <begin position="1"/>
        <end position="24"/>
    </location>
</feature>
<sequence length="279" mass="30876">MAAAGALAEPLLKVDDVEEGKPQPSAEELEDLRKEGQMNWKQLIGFFLDPTHMLTTALVVYAVACVIGMGYLMLAKKNFGDGDNLWNFCFLAVGGLVVAAYISFLAEQLKEEVNEFWRNNEKLKSNKVRLESTCKELRKSVGTMRDEVDDFNKLKGKMQKFAEEQGEGFSEVFGRAAGVLDKMRESLVDQQRNLLNNYANSFEFSDGEEGMTKEEFSLFKTYLPNEFQEKVSFEEVAGPDCSTVSSDQVQELIKRALESVKAGAAALPLSSAASSSGAQ</sequence>
<dbReference type="AlphaFoldDB" id="A0A7S2NAC4"/>
<keyword evidence="3" id="KW-1133">Transmembrane helix</keyword>
<proteinExistence type="predicted"/>
<feature type="coiled-coil region" evidence="1">
    <location>
        <begin position="106"/>
        <end position="140"/>
    </location>
</feature>
<feature type="compositionally biased region" description="Basic and acidic residues" evidence="2">
    <location>
        <begin position="12"/>
        <end position="21"/>
    </location>
</feature>
<feature type="transmembrane region" description="Helical" evidence="3">
    <location>
        <begin position="53"/>
        <end position="73"/>
    </location>
</feature>
<dbReference type="EMBL" id="HBGQ01092315">
    <property type="protein sequence ID" value="CAD9529016.1"/>
    <property type="molecule type" value="Transcribed_RNA"/>
</dbReference>
<reference evidence="4" key="1">
    <citation type="submission" date="2021-01" db="EMBL/GenBank/DDBJ databases">
        <authorList>
            <person name="Corre E."/>
            <person name="Pelletier E."/>
            <person name="Niang G."/>
            <person name="Scheremetjew M."/>
            <person name="Finn R."/>
            <person name="Kale V."/>
            <person name="Holt S."/>
            <person name="Cochrane G."/>
            <person name="Meng A."/>
            <person name="Brown T."/>
            <person name="Cohen L."/>
        </authorList>
    </citation>
    <scope>NUCLEOTIDE SEQUENCE</scope>
    <source>
        <strain evidence="4">CCMP2222</strain>
    </source>
</reference>
<evidence type="ECO:0000313" key="4">
    <source>
        <dbReference type="EMBL" id="CAD9529016.1"/>
    </source>
</evidence>
<feature type="transmembrane region" description="Helical" evidence="3">
    <location>
        <begin position="85"/>
        <end position="106"/>
    </location>
</feature>
<name>A0A7S2NAC4_9DINO</name>
<gene>
    <name evidence="4" type="ORF">AAND1436_LOCUS44023</name>
</gene>
<accession>A0A7S2NAC4</accession>
<evidence type="ECO:0000256" key="3">
    <source>
        <dbReference type="SAM" id="Phobius"/>
    </source>
</evidence>
<evidence type="ECO:0000256" key="2">
    <source>
        <dbReference type="SAM" id="MobiDB-lite"/>
    </source>
</evidence>
<keyword evidence="3" id="KW-0472">Membrane</keyword>
<evidence type="ECO:0000256" key="1">
    <source>
        <dbReference type="SAM" id="Coils"/>
    </source>
</evidence>
<keyword evidence="1" id="KW-0175">Coiled coil</keyword>
<protein>
    <submittedName>
        <fullName evidence="4">Uncharacterized protein</fullName>
    </submittedName>
</protein>
<organism evidence="4">
    <name type="scientific">Alexandrium andersonii</name>
    <dbReference type="NCBI Taxonomy" id="327968"/>
    <lineage>
        <taxon>Eukaryota</taxon>
        <taxon>Sar</taxon>
        <taxon>Alveolata</taxon>
        <taxon>Dinophyceae</taxon>
        <taxon>Gonyaulacales</taxon>
        <taxon>Pyrocystaceae</taxon>
        <taxon>Alexandrium</taxon>
    </lineage>
</organism>